<evidence type="ECO:0000256" key="1">
    <source>
        <dbReference type="SAM" id="MobiDB-lite"/>
    </source>
</evidence>
<dbReference type="Proteomes" id="UP000311382">
    <property type="component" value="Unassembled WGS sequence"/>
</dbReference>
<feature type="compositionally biased region" description="Low complexity" evidence="1">
    <location>
        <begin position="37"/>
        <end position="54"/>
    </location>
</feature>
<comment type="caution">
    <text evidence="2">The sequence shown here is derived from an EMBL/GenBank/DDBJ whole genome shotgun (WGS) entry which is preliminary data.</text>
</comment>
<evidence type="ECO:0000313" key="2">
    <source>
        <dbReference type="EMBL" id="TNY20605.1"/>
    </source>
</evidence>
<dbReference type="EMBL" id="SOZI01000062">
    <property type="protein sequence ID" value="TNY20605.1"/>
    <property type="molecule type" value="Genomic_DNA"/>
</dbReference>
<accession>A0A5C5FV82</accession>
<reference evidence="2 3" key="1">
    <citation type="submission" date="2019-03" db="EMBL/GenBank/DDBJ databases">
        <title>Rhodosporidium diobovatum UCD-FST 08-225 genome sequencing, assembly, and annotation.</title>
        <authorList>
            <person name="Fakankun I.U."/>
            <person name="Fristensky B."/>
            <person name="Levin D.B."/>
        </authorList>
    </citation>
    <scope>NUCLEOTIDE SEQUENCE [LARGE SCALE GENOMIC DNA]</scope>
    <source>
        <strain evidence="2 3">UCD-FST 08-225</strain>
    </source>
</reference>
<name>A0A5C5FV82_9BASI</name>
<keyword evidence="3" id="KW-1185">Reference proteome</keyword>
<dbReference type="AlphaFoldDB" id="A0A5C5FV82"/>
<proteinExistence type="predicted"/>
<sequence length="281" mass="30511">MLESLISSAYVGNYDFWAVPLALPTPLVKALLPHPTSGSPLASSSSSSSQLSLLEPQEVHTASPRVPDPGEGHSWVVLEAGKQVRTGVAYVPFGRSTFHEAKLEVPFLRHAQQSSSSSSTTNPTPLTLKSSLLFSSRLMRFSSTHLTGLRSHHAVCIETPDSYEAMDWMTIRVDGEVDVPQARRWSEEAVRSVVEGYWVGENTGHNATKFTMTSLSPPRPLPQLRVRLNLPAFTQLPLEQVKALAADAGLAIADNGWVELDAAGFALSEETHMQVKALSSL</sequence>
<dbReference type="OrthoDB" id="3358860at2759"/>
<evidence type="ECO:0000313" key="3">
    <source>
        <dbReference type="Proteomes" id="UP000311382"/>
    </source>
</evidence>
<protein>
    <submittedName>
        <fullName evidence="2">Uncharacterized protein</fullName>
    </submittedName>
</protein>
<gene>
    <name evidence="2" type="ORF">DMC30DRAFT_416799</name>
</gene>
<organism evidence="2 3">
    <name type="scientific">Rhodotorula diobovata</name>
    <dbReference type="NCBI Taxonomy" id="5288"/>
    <lineage>
        <taxon>Eukaryota</taxon>
        <taxon>Fungi</taxon>
        <taxon>Dikarya</taxon>
        <taxon>Basidiomycota</taxon>
        <taxon>Pucciniomycotina</taxon>
        <taxon>Microbotryomycetes</taxon>
        <taxon>Sporidiobolales</taxon>
        <taxon>Sporidiobolaceae</taxon>
        <taxon>Rhodotorula</taxon>
    </lineage>
</organism>
<feature type="region of interest" description="Disordered" evidence="1">
    <location>
        <begin position="35"/>
        <end position="70"/>
    </location>
</feature>